<feature type="transmembrane region" description="Helical" evidence="1">
    <location>
        <begin position="181"/>
        <end position="203"/>
    </location>
</feature>
<keyword evidence="3" id="KW-1185">Reference proteome</keyword>
<feature type="transmembrane region" description="Helical" evidence="1">
    <location>
        <begin position="138"/>
        <end position="161"/>
    </location>
</feature>
<accession>A0AAU9JKS4</accession>
<keyword evidence="1" id="KW-0812">Transmembrane</keyword>
<protein>
    <submittedName>
        <fullName evidence="2">Uncharacterized protein</fullName>
    </submittedName>
</protein>
<evidence type="ECO:0000313" key="3">
    <source>
        <dbReference type="Proteomes" id="UP001162131"/>
    </source>
</evidence>
<feature type="transmembrane region" description="Helical" evidence="1">
    <location>
        <begin position="107"/>
        <end position="131"/>
    </location>
</feature>
<dbReference type="AlphaFoldDB" id="A0AAU9JKS4"/>
<organism evidence="2 3">
    <name type="scientific">Blepharisma stoltei</name>
    <dbReference type="NCBI Taxonomy" id="1481888"/>
    <lineage>
        <taxon>Eukaryota</taxon>
        <taxon>Sar</taxon>
        <taxon>Alveolata</taxon>
        <taxon>Ciliophora</taxon>
        <taxon>Postciliodesmatophora</taxon>
        <taxon>Heterotrichea</taxon>
        <taxon>Heterotrichida</taxon>
        <taxon>Blepharismidae</taxon>
        <taxon>Blepharisma</taxon>
    </lineage>
</organism>
<dbReference type="Proteomes" id="UP001162131">
    <property type="component" value="Unassembled WGS sequence"/>
</dbReference>
<keyword evidence="1" id="KW-0472">Membrane</keyword>
<proteinExistence type="predicted"/>
<reference evidence="2" key="1">
    <citation type="submission" date="2021-09" db="EMBL/GenBank/DDBJ databases">
        <authorList>
            <consortium name="AG Swart"/>
            <person name="Singh M."/>
            <person name="Singh A."/>
            <person name="Seah K."/>
            <person name="Emmerich C."/>
        </authorList>
    </citation>
    <scope>NUCLEOTIDE SEQUENCE</scope>
    <source>
        <strain evidence="2">ATCC30299</strain>
    </source>
</reference>
<feature type="transmembrane region" description="Helical" evidence="1">
    <location>
        <begin position="15"/>
        <end position="35"/>
    </location>
</feature>
<name>A0AAU9JKS4_9CILI</name>
<sequence>MEIESNFDQERQNAFKLHCFLGALLNVLVIVVQLVDLTLTQWVHYCYFDWGLYAGETSETGLDQRVSNNESYEDMNNNMCDYYKDVIDAACNDFCGNLTRFWTAGGIMIGFLSVCIFINATYVVLHICMYFGKKCKHWIWYHGIWAPTIIFFMGLTIYLAVGDIYGVDKTWDGDENLRTGHGLSLAFSIVVLHFLPAIHSYIFTSQELRK</sequence>
<dbReference type="EMBL" id="CAJZBQ010000041">
    <property type="protein sequence ID" value="CAG9326860.1"/>
    <property type="molecule type" value="Genomic_DNA"/>
</dbReference>
<gene>
    <name evidence="2" type="ORF">BSTOLATCC_MIC42122</name>
</gene>
<keyword evidence="1" id="KW-1133">Transmembrane helix</keyword>
<evidence type="ECO:0000256" key="1">
    <source>
        <dbReference type="SAM" id="Phobius"/>
    </source>
</evidence>
<comment type="caution">
    <text evidence="2">The sequence shown here is derived from an EMBL/GenBank/DDBJ whole genome shotgun (WGS) entry which is preliminary data.</text>
</comment>
<evidence type="ECO:0000313" key="2">
    <source>
        <dbReference type="EMBL" id="CAG9326860.1"/>
    </source>
</evidence>